<keyword evidence="3" id="KW-1185">Reference proteome</keyword>
<dbReference type="Proteomes" id="UP000094707">
    <property type="component" value="Chromosome I"/>
</dbReference>
<dbReference type="RefSeq" id="WP_071906733.1">
    <property type="nucleotide sequence ID" value="NZ_LT607756.1"/>
</dbReference>
<dbReference type="GeneID" id="30411875"/>
<accession>A0A1D3L1W1</accession>
<keyword evidence="1" id="KW-0472">Membrane</keyword>
<feature type="transmembrane region" description="Helical" evidence="1">
    <location>
        <begin position="12"/>
        <end position="34"/>
    </location>
</feature>
<dbReference type="KEGG" id="mcub:MCBB_1027"/>
<protein>
    <submittedName>
        <fullName evidence="2">Region of a membrane-bound protein predicted to be embedded in the membrane</fullName>
    </submittedName>
</protein>
<keyword evidence="1" id="KW-0812">Transmembrane</keyword>
<dbReference type="AlphaFoldDB" id="A0A1D3L1W1"/>
<evidence type="ECO:0000256" key="1">
    <source>
        <dbReference type="SAM" id="Phobius"/>
    </source>
</evidence>
<organism evidence="2 3">
    <name type="scientific">Methanobacterium congolense</name>
    <dbReference type="NCBI Taxonomy" id="118062"/>
    <lineage>
        <taxon>Archaea</taxon>
        <taxon>Methanobacteriati</taxon>
        <taxon>Methanobacteriota</taxon>
        <taxon>Methanomada group</taxon>
        <taxon>Methanobacteria</taxon>
        <taxon>Methanobacteriales</taxon>
        <taxon>Methanobacteriaceae</taxon>
        <taxon>Methanobacterium</taxon>
    </lineage>
</organism>
<evidence type="ECO:0000313" key="3">
    <source>
        <dbReference type="Proteomes" id="UP000094707"/>
    </source>
</evidence>
<feature type="transmembrane region" description="Helical" evidence="1">
    <location>
        <begin position="78"/>
        <end position="99"/>
    </location>
</feature>
<keyword evidence="1" id="KW-1133">Transmembrane helix</keyword>
<evidence type="ECO:0000313" key="2">
    <source>
        <dbReference type="EMBL" id="SCG85587.1"/>
    </source>
</evidence>
<name>A0A1D3L1W1_9EURY</name>
<dbReference type="EMBL" id="LT607756">
    <property type="protein sequence ID" value="SCG85587.1"/>
    <property type="molecule type" value="Genomic_DNA"/>
</dbReference>
<proteinExistence type="predicted"/>
<gene>
    <name evidence="2" type="ORF">MCBB_1027</name>
</gene>
<feature type="transmembrane region" description="Helical" evidence="1">
    <location>
        <begin position="123"/>
        <end position="147"/>
    </location>
</feature>
<sequence>MENNLNDYKRDLIYASIVMVILLIIYKLVIIYLLRDGDVVGITSVILLITLIFLPYLPFILPFYLGYKIAEKLTSLEYGLILAVIYLAVDTIVSSLYILSQLNGTSGEKAAIQTLLQSGNITYFTPLSSIIFVITGFTVLSFIGFLLGKK</sequence>
<feature type="transmembrane region" description="Helical" evidence="1">
    <location>
        <begin position="40"/>
        <end position="66"/>
    </location>
</feature>
<reference evidence="2 3" key="1">
    <citation type="submission" date="2016-08" db="EMBL/GenBank/DDBJ databases">
        <authorList>
            <person name="Seilhamer J.J."/>
        </authorList>
    </citation>
    <scope>NUCLEOTIDE SEQUENCE [LARGE SCALE GENOMIC DNA]</scope>
    <source>
        <strain evidence="2">Buetzberg</strain>
    </source>
</reference>